<protein>
    <submittedName>
        <fullName evidence="1">Phage tail protein</fullName>
    </submittedName>
</protein>
<name>A0A3D2XA79_9FIRM</name>
<reference evidence="1 2" key="1">
    <citation type="journal article" date="2018" name="Nat. Biotechnol.">
        <title>A standardized bacterial taxonomy based on genome phylogeny substantially revises the tree of life.</title>
        <authorList>
            <person name="Parks D.H."/>
            <person name="Chuvochina M."/>
            <person name="Waite D.W."/>
            <person name="Rinke C."/>
            <person name="Skarshewski A."/>
            <person name="Chaumeil P.A."/>
            <person name="Hugenholtz P."/>
        </authorList>
    </citation>
    <scope>NUCLEOTIDE SEQUENCE [LARGE SCALE GENOMIC DNA]</scope>
    <source>
        <strain evidence="1">UBA11728</strain>
    </source>
</reference>
<sequence>MPNNNSEKSARINCNNAGYVLVTTDSNTSYVTATKKPLEGLMSVDLTLLLATGKNYGDGIVSSNIARSTGATVKFGINKIPIEDRSVILGQTYENGILSCKAGDVAPKIAFYFEVPSDTDTKEQIWLYAGVAQPFGITAKQIEDNITFSNDDVTIEFKPRQIDKKIYDWADTANADFTEEASATFSKAPNSSGI</sequence>
<evidence type="ECO:0000313" key="2">
    <source>
        <dbReference type="Proteomes" id="UP000262969"/>
    </source>
</evidence>
<evidence type="ECO:0000313" key="1">
    <source>
        <dbReference type="EMBL" id="HCL03886.1"/>
    </source>
</evidence>
<dbReference type="AlphaFoldDB" id="A0A3D2XA79"/>
<dbReference type="Proteomes" id="UP000262969">
    <property type="component" value="Unassembled WGS sequence"/>
</dbReference>
<comment type="caution">
    <text evidence="1">The sequence shown here is derived from an EMBL/GenBank/DDBJ whole genome shotgun (WGS) entry which is preliminary data.</text>
</comment>
<organism evidence="1 2">
    <name type="scientific">Lachnoclostridium phytofermentans</name>
    <dbReference type="NCBI Taxonomy" id="66219"/>
    <lineage>
        <taxon>Bacteria</taxon>
        <taxon>Bacillati</taxon>
        <taxon>Bacillota</taxon>
        <taxon>Clostridia</taxon>
        <taxon>Lachnospirales</taxon>
        <taxon>Lachnospiraceae</taxon>
    </lineage>
</organism>
<proteinExistence type="predicted"/>
<dbReference type="EMBL" id="DPVV01000529">
    <property type="protein sequence ID" value="HCL03886.1"/>
    <property type="molecule type" value="Genomic_DNA"/>
</dbReference>
<dbReference type="NCBIfam" id="TIGR01603">
    <property type="entry name" value="maj_tail_phi13"/>
    <property type="match status" value="1"/>
</dbReference>
<gene>
    <name evidence="1" type="ORF">DHW61_16015</name>
</gene>
<dbReference type="InterPro" id="IPR006490">
    <property type="entry name" value="Maj_tail_phi13"/>
</dbReference>
<accession>A0A3D2XA79</accession>